<dbReference type="PROSITE" id="PS51671">
    <property type="entry name" value="ACT"/>
    <property type="match status" value="1"/>
</dbReference>
<evidence type="ECO:0000256" key="6">
    <source>
        <dbReference type="ARBA" id="ARBA00022741"/>
    </source>
</evidence>
<evidence type="ECO:0000256" key="3">
    <source>
        <dbReference type="ARBA" id="ARBA00010122"/>
    </source>
</evidence>
<dbReference type="SUPFAM" id="SSF53633">
    <property type="entry name" value="Carbamate kinase-like"/>
    <property type="match status" value="1"/>
</dbReference>
<dbReference type="AlphaFoldDB" id="X1SYN4"/>
<dbReference type="Pfam" id="PF22468">
    <property type="entry name" value="ACT_9"/>
    <property type="match status" value="1"/>
</dbReference>
<comment type="pathway">
    <text evidence="2">Amino-acid biosynthesis; L-threonine biosynthesis; L-threonine from L-aspartate: step 1/5.</text>
</comment>
<evidence type="ECO:0000256" key="10">
    <source>
        <dbReference type="ARBA" id="ARBA00047872"/>
    </source>
</evidence>
<name>X1SYN4_9ZZZZ</name>
<feature type="domain" description="ACT" evidence="11">
    <location>
        <begin position="223"/>
        <end position="288"/>
    </location>
</feature>
<dbReference type="GO" id="GO:0004072">
    <property type="term" value="F:aspartate kinase activity"/>
    <property type="evidence" value="ECO:0007669"/>
    <property type="project" value="UniProtKB-EC"/>
</dbReference>
<protein>
    <recommendedName>
        <fullName evidence="4">aspartate kinase</fullName>
        <ecNumber evidence="4">2.7.2.4</ecNumber>
    </recommendedName>
</protein>
<evidence type="ECO:0000256" key="9">
    <source>
        <dbReference type="ARBA" id="ARBA00023154"/>
    </source>
</evidence>
<comment type="pathway">
    <text evidence="1">Amino-acid biosynthesis; L-methionine biosynthesis via de novo pathway; L-homoserine from L-aspartate: step 1/3.</text>
</comment>
<keyword evidence="9" id="KW-0028">Amino-acid biosynthesis</keyword>
<dbReference type="PANTHER" id="PTHR21499:SF3">
    <property type="entry name" value="ASPARTOKINASE"/>
    <property type="match status" value="1"/>
</dbReference>
<dbReference type="InterPro" id="IPR002912">
    <property type="entry name" value="ACT_dom"/>
</dbReference>
<proteinExistence type="inferred from homology"/>
<dbReference type="EC" id="2.7.2.4" evidence="4"/>
<dbReference type="EMBL" id="BARW01015713">
    <property type="protein sequence ID" value="GAI98028.1"/>
    <property type="molecule type" value="Genomic_DNA"/>
</dbReference>
<evidence type="ECO:0000256" key="4">
    <source>
        <dbReference type="ARBA" id="ARBA00013059"/>
    </source>
</evidence>
<dbReference type="CDD" id="cd04923">
    <property type="entry name" value="ACT_AK-LysC-DapG-like_2"/>
    <property type="match status" value="1"/>
</dbReference>
<evidence type="ECO:0000256" key="1">
    <source>
        <dbReference type="ARBA" id="ARBA00004986"/>
    </source>
</evidence>
<dbReference type="PANTHER" id="PTHR21499">
    <property type="entry name" value="ASPARTATE KINASE"/>
    <property type="match status" value="1"/>
</dbReference>
<evidence type="ECO:0000256" key="5">
    <source>
        <dbReference type="ARBA" id="ARBA00022679"/>
    </source>
</evidence>
<comment type="similarity">
    <text evidence="3">Belongs to the aspartokinase family.</text>
</comment>
<dbReference type="SUPFAM" id="SSF55021">
    <property type="entry name" value="ACT-like"/>
    <property type="match status" value="2"/>
</dbReference>
<keyword evidence="7" id="KW-0418">Kinase</keyword>
<dbReference type="InterPro" id="IPR001341">
    <property type="entry name" value="Asp_kinase"/>
</dbReference>
<reference evidence="12" key="1">
    <citation type="journal article" date="2014" name="Front. Microbiol.">
        <title>High frequency of phylogenetically diverse reductive dehalogenase-homologous genes in deep subseafloor sedimentary metagenomes.</title>
        <authorList>
            <person name="Kawai M."/>
            <person name="Futagami T."/>
            <person name="Toyoda A."/>
            <person name="Takaki Y."/>
            <person name="Nishi S."/>
            <person name="Hori S."/>
            <person name="Arai W."/>
            <person name="Tsubouchi T."/>
            <person name="Morono Y."/>
            <person name="Uchiyama I."/>
            <person name="Ito T."/>
            <person name="Fujiyama A."/>
            <person name="Inagaki F."/>
            <person name="Takami H."/>
        </authorList>
    </citation>
    <scope>NUCLEOTIDE SEQUENCE</scope>
    <source>
        <strain evidence="12">Expedition CK06-06</strain>
    </source>
</reference>
<gene>
    <name evidence="12" type="ORF">S12H4_27514</name>
</gene>
<dbReference type="GO" id="GO:0009089">
    <property type="term" value="P:lysine biosynthetic process via diaminopimelate"/>
    <property type="evidence" value="ECO:0007669"/>
    <property type="project" value="TreeGrafter"/>
</dbReference>
<dbReference type="GO" id="GO:0009090">
    <property type="term" value="P:homoserine biosynthetic process"/>
    <property type="evidence" value="ECO:0007669"/>
    <property type="project" value="TreeGrafter"/>
</dbReference>
<dbReference type="InterPro" id="IPR001048">
    <property type="entry name" value="Asp/Glu/Uridylate_kinase"/>
</dbReference>
<comment type="caution">
    <text evidence="12">The sequence shown here is derived from an EMBL/GenBank/DDBJ whole genome shotgun (WGS) entry which is preliminary data.</text>
</comment>
<organism evidence="12">
    <name type="scientific">marine sediment metagenome</name>
    <dbReference type="NCBI Taxonomy" id="412755"/>
    <lineage>
        <taxon>unclassified sequences</taxon>
        <taxon>metagenomes</taxon>
        <taxon>ecological metagenomes</taxon>
    </lineage>
</organism>
<evidence type="ECO:0000256" key="8">
    <source>
        <dbReference type="ARBA" id="ARBA00022840"/>
    </source>
</evidence>
<keyword evidence="9" id="KW-0457">Lysine biosynthesis</keyword>
<keyword evidence="5" id="KW-0808">Transferase</keyword>
<feature type="non-terminal residue" evidence="12">
    <location>
        <position position="288"/>
    </location>
</feature>
<evidence type="ECO:0000256" key="7">
    <source>
        <dbReference type="ARBA" id="ARBA00022777"/>
    </source>
</evidence>
<keyword evidence="8" id="KW-0067">ATP-binding</keyword>
<dbReference type="InterPro" id="IPR045865">
    <property type="entry name" value="ACT-like_dom_sf"/>
</dbReference>
<dbReference type="InterPro" id="IPR054352">
    <property type="entry name" value="ACT_Aspartokinase"/>
</dbReference>
<dbReference type="InterPro" id="IPR036393">
    <property type="entry name" value="AceGlu_kinase-like_sf"/>
</dbReference>
<evidence type="ECO:0000313" key="12">
    <source>
        <dbReference type="EMBL" id="GAI98028.1"/>
    </source>
</evidence>
<sequence>EKALNLGKIVIVAGFQGINHHDEVTTLGRGGSDLSAVALAVQLKADLCEIYTDIDGVYTANPRLISEAQRIPKISYDEMSEMAALGAQVMHHRAIDLARKYHLPILVKSTFGSSKGTMITKEVPMLENVIVRGVTYQKNVAKITLQGVKKNTDLACRLFEDLAKENIVIDSIVQDFYNQETVTVSFIVTEDDFMLSLKITEKIAGKIGVQEIHTDCNLAKVSIVGDGIAKEAGIALRMFRALSRASIHMETINTSRIRISCLIKLSQLDEAVKAIHEEFELSKIIKEI</sequence>
<dbReference type="CDD" id="cd04913">
    <property type="entry name" value="ACT_AKii-LysC-BS-like_1"/>
    <property type="match status" value="1"/>
</dbReference>
<dbReference type="NCBIfam" id="TIGR00657">
    <property type="entry name" value="asp_kinases"/>
    <property type="match status" value="1"/>
</dbReference>
<evidence type="ECO:0000256" key="2">
    <source>
        <dbReference type="ARBA" id="ARBA00005139"/>
    </source>
</evidence>
<evidence type="ECO:0000259" key="11">
    <source>
        <dbReference type="PROSITE" id="PS51671"/>
    </source>
</evidence>
<dbReference type="GO" id="GO:0005829">
    <property type="term" value="C:cytosol"/>
    <property type="evidence" value="ECO:0007669"/>
    <property type="project" value="TreeGrafter"/>
</dbReference>
<dbReference type="Pfam" id="PF00696">
    <property type="entry name" value="AA_kinase"/>
    <property type="match status" value="1"/>
</dbReference>
<feature type="non-terminal residue" evidence="12">
    <location>
        <position position="1"/>
    </location>
</feature>
<dbReference type="GO" id="GO:0005524">
    <property type="term" value="F:ATP binding"/>
    <property type="evidence" value="ECO:0007669"/>
    <property type="project" value="UniProtKB-KW"/>
</dbReference>
<dbReference type="Gene3D" id="3.40.1160.10">
    <property type="entry name" value="Acetylglutamate kinase-like"/>
    <property type="match status" value="1"/>
</dbReference>
<accession>X1SYN4</accession>
<comment type="catalytic activity">
    <reaction evidence="10">
        <text>L-aspartate + ATP = 4-phospho-L-aspartate + ADP</text>
        <dbReference type="Rhea" id="RHEA:23776"/>
        <dbReference type="ChEBI" id="CHEBI:29991"/>
        <dbReference type="ChEBI" id="CHEBI:30616"/>
        <dbReference type="ChEBI" id="CHEBI:57535"/>
        <dbReference type="ChEBI" id="CHEBI:456216"/>
        <dbReference type="EC" id="2.7.2.4"/>
    </reaction>
</comment>
<keyword evidence="6" id="KW-0547">Nucleotide-binding</keyword>
<dbReference type="Gene3D" id="3.30.2130.10">
    <property type="entry name" value="VC0802-like"/>
    <property type="match status" value="1"/>
</dbReference>